<dbReference type="Gene3D" id="3.40.640.10">
    <property type="entry name" value="Type I PLP-dependent aspartate aminotransferase-like (Major domain)"/>
    <property type="match status" value="1"/>
</dbReference>
<dbReference type="GO" id="GO:0016831">
    <property type="term" value="F:carboxy-lyase activity"/>
    <property type="evidence" value="ECO:0007669"/>
    <property type="project" value="UniProtKB-KW"/>
</dbReference>
<evidence type="ECO:0000256" key="5">
    <source>
        <dbReference type="ARBA" id="ARBA00023239"/>
    </source>
</evidence>
<dbReference type="Proteomes" id="UP000035682">
    <property type="component" value="Unplaced"/>
</dbReference>
<dbReference type="InterPro" id="IPR015422">
    <property type="entry name" value="PyrdxlP-dep_Trfase_small"/>
</dbReference>
<evidence type="ECO:0000256" key="2">
    <source>
        <dbReference type="ARBA" id="ARBA00009533"/>
    </source>
</evidence>
<keyword evidence="3" id="KW-0210">Decarboxylase</keyword>
<dbReference type="GeneID" id="36385610"/>
<keyword evidence="9" id="KW-1185">Reference proteome</keyword>
<keyword evidence="4 6" id="KW-0663">Pyridoxal phosphate</keyword>
<dbReference type="GO" id="GO:0005737">
    <property type="term" value="C:cytoplasm"/>
    <property type="evidence" value="ECO:0007669"/>
    <property type="project" value="TreeGrafter"/>
</dbReference>
<proteinExistence type="inferred from homology"/>
<feature type="compositionally biased region" description="Polar residues" evidence="7">
    <location>
        <begin position="612"/>
        <end position="621"/>
    </location>
</feature>
<feature type="region of interest" description="Disordered" evidence="7">
    <location>
        <begin position="49"/>
        <end position="94"/>
    </location>
</feature>
<comment type="cofactor">
    <cofactor evidence="1 6">
        <name>pyridoxal 5'-phosphate</name>
        <dbReference type="ChEBI" id="CHEBI:597326"/>
    </cofactor>
</comment>
<dbReference type="CTD" id="36385610"/>
<dbReference type="Gene3D" id="3.90.1150.10">
    <property type="entry name" value="Aspartate Aminotransferase, domain 1"/>
    <property type="match status" value="1"/>
</dbReference>
<dbReference type="FunFam" id="1.20.1340.10:FF:000001">
    <property type="entry name" value="Histidine decarboxylase"/>
    <property type="match status" value="1"/>
</dbReference>
<dbReference type="PRINTS" id="PR00800">
    <property type="entry name" value="YHDCRBOXLASE"/>
</dbReference>
<dbReference type="FunFam" id="3.90.1150.10:FF:000018">
    <property type="entry name" value="Histidine decarboxylase"/>
    <property type="match status" value="1"/>
</dbReference>
<dbReference type="InterPro" id="IPR015421">
    <property type="entry name" value="PyrdxlP-dep_Trfase_major"/>
</dbReference>
<reference evidence="8" key="2">
    <citation type="submission" date="2014-09" db="EMBL/GenBank/DDBJ databases">
        <authorList>
            <person name="Aslett A.Martin."/>
        </authorList>
    </citation>
    <scope>NUCLEOTIDE SEQUENCE</scope>
    <source>
        <strain evidence="8">ED321 Heterogonic</strain>
    </source>
</reference>
<evidence type="ECO:0000256" key="3">
    <source>
        <dbReference type="ARBA" id="ARBA00022793"/>
    </source>
</evidence>
<dbReference type="SUPFAM" id="SSF53383">
    <property type="entry name" value="PLP-dependent transferases"/>
    <property type="match status" value="1"/>
</dbReference>
<evidence type="ECO:0000313" key="11">
    <source>
        <dbReference type="WormBase" id="SRAE_X000252900"/>
    </source>
</evidence>
<feature type="compositionally biased region" description="Basic and acidic residues" evidence="7">
    <location>
        <begin position="622"/>
        <end position="631"/>
    </location>
</feature>
<accession>A0A090KTM6</accession>
<dbReference type="InterPro" id="IPR021115">
    <property type="entry name" value="Pyridoxal-P_BS"/>
</dbReference>
<dbReference type="OrthoDB" id="639767at2759"/>
<dbReference type="GO" id="GO:0019752">
    <property type="term" value="P:carboxylic acid metabolic process"/>
    <property type="evidence" value="ECO:0007669"/>
    <property type="project" value="InterPro"/>
</dbReference>
<evidence type="ECO:0000256" key="1">
    <source>
        <dbReference type="ARBA" id="ARBA00001933"/>
    </source>
</evidence>
<name>A0A090KTM6_STRRB</name>
<evidence type="ECO:0000313" key="9">
    <source>
        <dbReference type="Proteomes" id="UP000035682"/>
    </source>
</evidence>
<evidence type="ECO:0000256" key="4">
    <source>
        <dbReference type="ARBA" id="ARBA00022898"/>
    </source>
</evidence>
<dbReference type="InterPro" id="IPR015424">
    <property type="entry name" value="PyrdxlP-dep_Trfase"/>
</dbReference>
<reference evidence="9" key="1">
    <citation type="submission" date="2014-09" db="EMBL/GenBank/DDBJ databases">
        <authorList>
            <person name="Martin A.A."/>
        </authorList>
    </citation>
    <scope>NUCLEOTIDE SEQUENCE</scope>
    <source>
        <strain evidence="9">ED321</strain>
    </source>
</reference>
<dbReference type="PROSITE" id="PS00392">
    <property type="entry name" value="DDC_GAD_HDC_YDC"/>
    <property type="match status" value="1"/>
</dbReference>
<dbReference type="InterPro" id="IPR010977">
    <property type="entry name" value="Aromatic_deC"/>
</dbReference>
<reference evidence="10" key="3">
    <citation type="submission" date="2020-12" db="UniProtKB">
        <authorList>
            <consortium name="WormBaseParasite"/>
        </authorList>
    </citation>
    <scope>IDENTIFICATION</scope>
</reference>
<evidence type="ECO:0000256" key="7">
    <source>
        <dbReference type="SAM" id="MobiDB-lite"/>
    </source>
</evidence>
<gene>
    <name evidence="8 10 11" type="ORF">SRAE_X000252900</name>
</gene>
<dbReference type="RefSeq" id="XP_024499955.1">
    <property type="nucleotide sequence ID" value="XM_024645699.1"/>
</dbReference>
<feature type="modified residue" description="N6-(pyridoxal phosphate)lysine" evidence="6">
    <location>
        <position position="403"/>
    </location>
</feature>
<evidence type="ECO:0000313" key="8">
    <source>
        <dbReference type="EMBL" id="CEF60746.1"/>
    </source>
</evidence>
<sequence>MSFDHTSSFSGVFSSINSYCQDKTAKLKSSLISKGNSVLLLESSPKSTIMNNNFSNKSTPPIPPPRPISRPLSSSPNIQRNEKNISQSQNLSLPKLYPGMNEEEFRVNGRKMVDYLVNYMKNIEERRVVPEIEPGYLRDLIPKQPPQMAESYDQVMKDFENLIMPGVTHWQHPRFHAYFPAGNSWPSILAGMLSDALGCVGFSWAACPAMTELEMIMLDWFGHMMGLPKEFLPFTPNGNGGGVIQGSASECNFVALLAARFEILKKLKDRFPFVEEGLLMSKLVAYCSKEAHSSVEKACMIAMVKLRIMETDSLFRLRGDTLYAAIQEDRNLGLIPFFVSTTLGTTSVCSFDVLSEIGPVCSENDIWLHVDGAYAGSAMICPEFRYLMKGIEHAMSFNTNPNKWMLVNFDCSTMWCRDRFKLTQALVVDPLYLQHSWTDKAIDYRHWGIPLSRRFRSLKLWFVIRMYGVEGLQKYIREHVRLAKKFEGLLRNDERFEIIGEVILGLVCFRLKGSDEINRKLLTQLNSSGKIHMVPASLSSRFVIRFCVCQEHATDKDIEIAYDIITQTAQEILYEPSEPPLVEEDETEYYYEGTSMYGSTNTGIERSESYRLRNSTESIQSGREKSIDSDSRSPYVPSQPSINDEFLERKKIKSLSEKRSFLVRMVSDPKCYNPKIVRHLNRSSHRKMSQDIHRDNVLRKTIEESKKIKPKIGGESSYMEKSFVDTQEVNDMIIAMEQTGIQPPI</sequence>
<comment type="similarity">
    <text evidence="2">Belongs to the group II decarboxylase family.</text>
</comment>
<dbReference type="FunFam" id="3.40.640.10:FF:000025">
    <property type="entry name" value="Histidine decarboxylase"/>
    <property type="match status" value="1"/>
</dbReference>
<evidence type="ECO:0000256" key="6">
    <source>
        <dbReference type="PIRSR" id="PIRSR602129-50"/>
    </source>
</evidence>
<feature type="region of interest" description="Disordered" evidence="7">
    <location>
        <begin position="610"/>
        <end position="640"/>
    </location>
</feature>
<dbReference type="OMA" id="ETIVCDW"/>
<dbReference type="AlphaFoldDB" id="A0A090KTM6"/>
<dbReference type="Gene3D" id="1.20.1340.10">
    <property type="entry name" value="dopa decarboxylase, N-terminal domain"/>
    <property type="match status" value="1"/>
</dbReference>
<dbReference type="InterPro" id="IPR002129">
    <property type="entry name" value="PyrdxlP-dep_de-COase"/>
</dbReference>
<dbReference type="WBParaSite" id="SRAE_X000252900.1">
    <property type="protein sequence ID" value="SRAE_X000252900.1"/>
    <property type="gene ID" value="WBGene00268116"/>
</dbReference>
<dbReference type="CDD" id="cd06450">
    <property type="entry name" value="DOPA_deC_like"/>
    <property type="match status" value="1"/>
</dbReference>
<protein>
    <submittedName>
        <fullName evidence="8 10">MIP05841p</fullName>
    </submittedName>
</protein>
<dbReference type="PANTHER" id="PTHR11999:SF70">
    <property type="entry name" value="MIP05841P"/>
    <property type="match status" value="1"/>
</dbReference>
<dbReference type="WormBase" id="SRAE_X000252900">
    <property type="protein sequence ID" value="SRP07023"/>
    <property type="gene ID" value="WBGene00268116"/>
</dbReference>
<organism evidence="8">
    <name type="scientific">Strongyloides ratti</name>
    <name type="common">Parasitic roundworm</name>
    <dbReference type="NCBI Taxonomy" id="34506"/>
    <lineage>
        <taxon>Eukaryota</taxon>
        <taxon>Metazoa</taxon>
        <taxon>Ecdysozoa</taxon>
        <taxon>Nematoda</taxon>
        <taxon>Chromadorea</taxon>
        <taxon>Rhabditida</taxon>
        <taxon>Tylenchina</taxon>
        <taxon>Panagrolaimomorpha</taxon>
        <taxon>Strongyloidoidea</taxon>
        <taxon>Strongyloididae</taxon>
        <taxon>Strongyloides</taxon>
    </lineage>
</organism>
<keyword evidence="5" id="KW-0456">Lyase</keyword>
<dbReference type="PANTHER" id="PTHR11999">
    <property type="entry name" value="GROUP II PYRIDOXAL-5-PHOSPHATE DECARBOXYLASE"/>
    <property type="match status" value="1"/>
</dbReference>
<feature type="compositionally biased region" description="Polar residues" evidence="7">
    <location>
        <begin position="49"/>
        <end position="59"/>
    </location>
</feature>
<evidence type="ECO:0000313" key="10">
    <source>
        <dbReference type="WBParaSite" id="SRAE_X000252900.1"/>
    </source>
</evidence>
<dbReference type="Pfam" id="PF00282">
    <property type="entry name" value="Pyridoxal_deC"/>
    <property type="match status" value="1"/>
</dbReference>
<dbReference type="GO" id="GO:0006520">
    <property type="term" value="P:amino acid metabolic process"/>
    <property type="evidence" value="ECO:0007669"/>
    <property type="project" value="InterPro"/>
</dbReference>
<dbReference type="GO" id="GO:0030170">
    <property type="term" value="F:pyridoxal phosphate binding"/>
    <property type="evidence" value="ECO:0007669"/>
    <property type="project" value="InterPro"/>
</dbReference>
<dbReference type="EMBL" id="LN609401">
    <property type="protein sequence ID" value="CEF60746.1"/>
    <property type="molecule type" value="Genomic_DNA"/>
</dbReference>